<dbReference type="PATRIC" id="fig|69370.6.peg.172"/>
<keyword evidence="3" id="KW-1185">Reference proteome</keyword>
<accession>A0A0M2HKT8</accession>
<dbReference type="OrthoDB" id="5070845at2"/>
<name>A0A0M2HKT8_MICTR</name>
<dbReference type="Proteomes" id="UP000034098">
    <property type="component" value="Unassembled WGS sequence"/>
</dbReference>
<dbReference type="RefSeq" id="WP_045296244.1">
    <property type="nucleotide sequence ID" value="NZ_JYJA01000016.1"/>
</dbReference>
<feature type="chain" id="PRO_5039375430" description="Lipoprotein" evidence="1">
    <location>
        <begin position="21"/>
        <end position="125"/>
    </location>
</feature>
<protein>
    <recommendedName>
        <fullName evidence="4">Lipoprotein</fullName>
    </recommendedName>
</protein>
<comment type="caution">
    <text evidence="2">The sequence shown here is derived from an EMBL/GenBank/DDBJ whole genome shotgun (WGS) entry which is preliminary data.</text>
</comment>
<evidence type="ECO:0000313" key="3">
    <source>
        <dbReference type="Proteomes" id="UP000034098"/>
    </source>
</evidence>
<organism evidence="2 3">
    <name type="scientific">Microbacterium trichothecenolyticum</name>
    <name type="common">Aureobacterium trichothecenolyticum</name>
    <dbReference type="NCBI Taxonomy" id="69370"/>
    <lineage>
        <taxon>Bacteria</taxon>
        <taxon>Bacillati</taxon>
        <taxon>Actinomycetota</taxon>
        <taxon>Actinomycetes</taxon>
        <taxon>Micrococcales</taxon>
        <taxon>Microbacteriaceae</taxon>
        <taxon>Microbacterium</taxon>
    </lineage>
</organism>
<sequence length="125" mass="12117">MGTALSVALLLVCGALTACSGAVDIDAPGKELMDQAHQVANEALVAAATTGLQALQAAGGVTEDAVRDALEKAGAAKVETRVVGDSLLFGAEVSGGCVYGSVGTSGTVSIDLGGVNADGGCLREP</sequence>
<reference evidence="2 3" key="1">
    <citation type="submission" date="2015-02" db="EMBL/GenBank/DDBJ databases">
        <title>Draft genome sequences of ten Microbacterium spp. with emphasis on heavy metal contaminated environments.</title>
        <authorList>
            <person name="Corretto E."/>
        </authorList>
    </citation>
    <scope>NUCLEOTIDE SEQUENCE [LARGE SCALE GENOMIC DNA]</scope>
    <source>
        <strain evidence="2 3">DSM 8608</strain>
    </source>
</reference>
<evidence type="ECO:0000313" key="2">
    <source>
        <dbReference type="EMBL" id="KJL45511.1"/>
    </source>
</evidence>
<feature type="signal peptide" evidence="1">
    <location>
        <begin position="1"/>
        <end position="20"/>
    </location>
</feature>
<gene>
    <name evidence="2" type="ORF">RS82_00165</name>
</gene>
<keyword evidence="1" id="KW-0732">Signal</keyword>
<evidence type="ECO:0000256" key="1">
    <source>
        <dbReference type="SAM" id="SignalP"/>
    </source>
</evidence>
<proteinExistence type="predicted"/>
<dbReference type="AlphaFoldDB" id="A0A0M2HKT8"/>
<dbReference type="EMBL" id="JYJA01000016">
    <property type="protein sequence ID" value="KJL45511.1"/>
    <property type="molecule type" value="Genomic_DNA"/>
</dbReference>
<evidence type="ECO:0008006" key="4">
    <source>
        <dbReference type="Google" id="ProtNLM"/>
    </source>
</evidence>